<protein>
    <recommendedName>
        <fullName evidence="2">Beta-lactamase-related domain-containing protein</fullName>
    </recommendedName>
</protein>
<gene>
    <name evidence="3" type="ORF">Pma05_25560</name>
</gene>
<dbReference type="SUPFAM" id="SSF56601">
    <property type="entry name" value="beta-lactamase/transpeptidase-like"/>
    <property type="match status" value="1"/>
</dbReference>
<proteinExistence type="predicted"/>
<keyword evidence="4" id="KW-1185">Reference proteome</keyword>
<evidence type="ECO:0000256" key="1">
    <source>
        <dbReference type="SAM" id="SignalP"/>
    </source>
</evidence>
<dbReference type="InterPro" id="IPR012338">
    <property type="entry name" value="Beta-lactam/transpept-like"/>
</dbReference>
<dbReference type="PANTHER" id="PTHR46825">
    <property type="entry name" value="D-ALANYL-D-ALANINE-CARBOXYPEPTIDASE/ENDOPEPTIDASE AMPH"/>
    <property type="match status" value="1"/>
</dbReference>
<feature type="domain" description="Beta-lactamase-related" evidence="2">
    <location>
        <begin position="67"/>
        <end position="405"/>
    </location>
</feature>
<dbReference type="InterPro" id="IPR001466">
    <property type="entry name" value="Beta-lactam-related"/>
</dbReference>
<comment type="caution">
    <text evidence="3">The sequence shown here is derived from an EMBL/GenBank/DDBJ whole genome shotgun (WGS) entry which is preliminary data.</text>
</comment>
<dbReference type="PANTHER" id="PTHR46825:SF9">
    <property type="entry name" value="BETA-LACTAMASE-RELATED DOMAIN-CONTAINING PROTEIN"/>
    <property type="match status" value="1"/>
</dbReference>
<feature type="signal peptide" evidence="1">
    <location>
        <begin position="1"/>
        <end position="35"/>
    </location>
</feature>
<name>A0ABQ4EMV0_9ACTN</name>
<dbReference type="InterPro" id="IPR050491">
    <property type="entry name" value="AmpC-like"/>
</dbReference>
<organism evidence="3 4">
    <name type="scientific">Plantactinospora mayteni</name>
    <dbReference type="NCBI Taxonomy" id="566021"/>
    <lineage>
        <taxon>Bacteria</taxon>
        <taxon>Bacillati</taxon>
        <taxon>Actinomycetota</taxon>
        <taxon>Actinomycetes</taxon>
        <taxon>Micromonosporales</taxon>
        <taxon>Micromonosporaceae</taxon>
        <taxon>Plantactinospora</taxon>
    </lineage>
</organism>
<keyword evidence="1" id="KW-0732">Signal</keyword>
<accession>A0ABQ4EMV0</accession>
<evidence type="ECO:0000313" key="4">
    <source>
        <dbReference type="Proteomes" id="UP000621500"/>
    </source>
</evidence>
<sequence>MQRGRVSRRTFGKVIGAAGTGALAGGVLAGAPALAAQTPATPTPAAPALAAPAWRVTGTTVAALKPFDDTMRSFMQARNISAGQLAVSYQGRLVLARGYTYSDDPALTVQPTSLFRLASISKSVTAAAVARLAQDGVLSLGTPVTSLLNLVPPAGQQLDPRMSNVTLWRLLQHTGGWDQDLSRDPMFMDRTISRALGTPLELHFTDVVRYMSGRPLDFAPGSRVAYCNYGYGLAKQVIEAKSGLTYASYVQQRLFAPLGITRMKPAWSISPLAGEVPYRSQYTGTTVLNDSGATVPGPYGTFSMRLLEGIGRWAGSAVDLVRWASAFDAAGPVLNSTSINRIFATPELGVNPNGWYYGLGWRVRPVNTGTGRNTWHTGSLPGTYTLLARSASGLSFAVLFNQRDDPSGLSYSSIDPELFSAAGRVTSWPSHNLYPNYF</sequence>
<dbReference type="EMBL" id="BONX01000012">
    <property type="protein sequence ID" value="GIG95983.1"/>
    <property type="molecule type" value="Genomic_DNA"/>
</dbReference>
<feature type="chain" id="PRO_5046928613" description="Beta-lactamase-related domain-containing protein" evidence="1">
    <location>
        <begin position="36"/>
        <end position="438"/>
    </location>
</feature>
<dbReference type="Proteomes" id="UP000621500">
    <property type="component" value="Unassembled WGS sequence"/>
</dbReference>
<reference evidence="3 4" key="1">
    <citation type="submission" date="2021-01" db="EMBL/GenBank/DDBJ databases">
        <title>Whole genome shotgun sequence of Plantactinospora mayteni NBRC 109088.</title>
        <authorList>
            <person name="Komaki H."/>
            <person name="Tamura T."/>
        </authorList>
    </citation>
    <scope>NUCLEOTIDE SEQUENCE [LARGE SCALE GENOMIC DNA]</scope>
    <source>
        <strain evidence="3 4">NBRC 109088</strain>
    </source>
</reference>
<dbReference type="PROSITE" id="PS51318">
    <property type="entry name" value="TAT"/>
    <property type="match status" value="1"/>
</dbReference>
<evidence type="ECO:0000313" key="3">
    <source>
        <dbReference type="EMBL" id="GIG95983.1"/>
    </source>
</evidence>
<evidence type="ECO:0000259" key="2">
    <source>
        <dbReference type="Pfam" id="PF00144"/>
    </source>
</evidence>
<dbReference type="Pfam" id="PF00144">
    <property type="entry name" value="Beta-lactamase"/>
    <property type="match status" value="1"/>
</dbReference>
<dbReference type="Gene3D" id="3.40.710.10">
    <property type="entry name" value="DD-peptidase/beta-lactamase superfamily"/>
    <property type="match status" value="1"/>
</dbReference>
<dbReference type="InterPro" id="IPR006311">
    <property type="entry name" value="TAT_signal"/>
</dbReference>